<reference evidence="2" key="1">
    <citation type="journal article" date="2019" name="Int. J. Syst. Evol. Microbiol.">
        <title>The Global Catalogue of Microorganisms (GCM) 10K type strain sequencing project: providing services to taxonomists for standard genome sequencing and annotation.</title>
        <authorList>
            <consortium name="The Broad Institute Genomics Platform"/>
            <consortium name="The Broad Institute Genome Sequencing Center for Infectious Disease"/>
            <person name="Wu L."/>
            <person name="Ma J."/>
        </authorList>
    </citation>
    <scope>NUCLEOTIDE SEQUENCE [LARGE SCALE GENOMIC DNA]</scope>
    <source>
        <strain evidence="2">JCM 17217</strain>
    </source>
</reference>
<evidence type="ECO:0000313" key="2">
    <source>
        <dbReference type="Proteomes" id="UP001501556"/>
    </source>
</evidence>
<proteinExistence type="predicted"/>
<evidence type="ECO:0000313" key="1">
    <source>
        <dbReference type="EMBL" id="GAA3964556.1"/>
    </source>
</evidence>
<dbReference type="RefSeq" id="WP_345121436.1">
    <property type="nucleotide sequence ID" value="NZ_BAABDI010000004.1"/>
</dbReference>
<sequence>MGLTELKKELQKLDQDKLIALITDLYKKIPAAKEFLDFYVSPNEQALFEEYREKVLRAFFPKRGMRLKLREGKQAISEFKKLGTSPELLAELMLFYVETGVQFSREFGDISAEFCASLQGLYEQALGLMKESGLLGKVAGRARQVVIDTGGSGWGFHDELHGLYQQFYKA</sequence>
<protein>
    <submittedName>
        <fullName evidence="1">Uncharacterized protein</fullName>
    </submittedName>
</protein>
<comment type="caution">
    <text evidence="1">The sequence shown here is derived from an EMBL/GenBank/DDBJ whole genome shotgun (WGS) entry which is preliminary data.</text>
</comment>
<dbReference type="Proteomes" id="UP001501556">
    <property type="component" value="Unassembled WGS sequence"/>
</dbReference>
<accession>A0ABP7PGA2</accession>
<name>A0ABP7PGA2_9BACT</name>
<dbReference type="EMBL" id="BAABDI010000004">
    <property type="protein sequence ID" value="GAA3964556.1"/>
    <property type="molecule type" value="Genomic_DNA"/>
</dbReference>
<keyword evidence="2" id="KW-1185">Reference proteome</keyword>
<dbReference type="Pfam" id="PF19652">
    <property type="entry name" value="DUF6155"/>
    <property type="match status" value="1"/>
</dbReference>
<dbReference type="InterPro" id="IPR046153">
    <property type="entry name" value="DUF6155"/>
</dbReference>
<gene>
    <name evidence="1" type="ORF">GCM10022407_08900</name>
</gene>
<organism evidence="1 2">
    <name type="scientific">Hymenobacter antarcticus</name>
    <dbReference type="NCBI Taxonomy" id="486270"/>
    <lineage>
        <taxon>Bacteria</taxon>
        <taxon>Pseudomonadati</taxon>
        <taxon>Bacteroidota</taxon>
        <taxon>Cytophagia</taxon>
        <taxon>Cytophagales</taxon>
        <taxon>Hymenobacteraceae</taxon>
        <taxon>Hymenobacter</taxon>
    </lineage>
</organism>